<proteinExistence type="predicted"/>
<name>A0AAW3SQ89_9GAMM</name>
<organism evidence="1 2">
    <name type="scientific">Pectobacterium aroidearum</name>
    <dbReference type="NCBI Taxonomy" id="1201031"/>
    <lineage>
        <taxon>Bacteria</taxon>
        <taxon>Pseudomonadati</taxon>
        <taxon>Pseudomonadota</taxon>
        <taxon>Gammaproteobacteria</taxon>
        <taxon>Enterobacterales</taxon>
        <taxon>Pectobacteriaceae</taxon>
        <taxon>Pectobacterium</taxon>
    </lineage>
</organism>
<evidence type="ECO:0000313" key="1">
    <source>
        <dbReference type="EMBL" id="MBA5203096.1"/>
    </source>
</evidence>
<comment type="caution">
    <text evidence="1">The sequence shown here is derived from an EMBL/GenBank/DDBJ whole genome shotgun (WGS) entry which is preliminary data.</text>
</comment>
<dbReference type="AlphaFoldDB" id="A0AAW3SQ89"/>
<dbReference type="Proteomes" id="UP000557749">
    <property type="component" value="Unassembled WGS sequence"/>
</dbReference>
<evidence type="ECO:0008006" key="3">
    <source>
        <dbReference type="Google" id="ProtNLM"/>
    </source>
</evidence>
<accession>A0AAW3SQ89</accession>
<dbReference type="RefSeq" id="WP_181844691.1">
    <property type="nucleotide sequence ID" value="NZ_JACERJ010000002.1"/>
</dbReference>
<evidence type="ECO:0000313" key="2">
    <source>
        <dbReference type="Proteomes" id="UP000557749"/>
    </source>
</evidence>
<gene>
    <name evidence="1" type="ORF">H2Y57_05265</name>
</gene>
<protein>
    <recommendedName>
        <fullName evidence="3">Tail fiber protein</fullName>
    </recommendedName>
</protein>
<sequence length="783" mass="83342">MAVPEQTPYNIYTANGITTVFPYEFYILQSGDLAVSIDGAPVTTGFTVSGVGTVNGGEVTFLIAPAAGSTVMLERIIPATRTTDYQDNGDLLADTVNKDFDRIWMAIRQAFISLGVALTRPLFGGPFDANGYRIKNLGDPINDQDAATKKWTQTQDYALRAKTLRVADVDIPALPNAAERANKIFAFDGAGNPTVMVPVSGSAADVLIQLADSRSGRGASLVNTESGKTVQQELDTLNQIVTLRSCGGVVDGITDDKLAFILAVEKLRSNGGGQLIIGGTAYISAFDYDLSDAGNIEIMGGKLIGPVISATGGSPSARLLISGHESDISVAFTDVIAAGVRSFTGGNQFASGDIVRLSNFPTGADDIYTQASADSPRVYSSTSLADAQRFHRRKEMLQVLDATADSFRTVEQTAYDYNSTVELKAVKIIMVKGFKVSCDAENIGFIFKHASTPVVSGNFTNSSVIFNACYNPRFDGTMRSLNSDCRVDAFGGTRSPWVRGTFSGMNGGGDNGVVKMLGVIDQNTDVTVTGSLSDESYTHGVMVDTEYAESPDGYPSLPAIGGSIKQVSRGVDGSSIFITCDPFFSLASDINVSLNDVNGTVHIKGAEKCRLTGIIDSVILVGAHEIDMTGLSRNPANPNGYMGTLVNPLNPVDVRYSDFLYGWWLGFEPTIHGAGTDGTITYLERKGLYLRRGDEVHFHLHLVWNNATDFTGTMQISLPPVSAMTGFSQSLTIGEQSGFPSNVLLTSATVTAAQMLTITNRGGAVDVPLNGYLTISGMYRAYS</sequence>
<dbReference type="EMBL" id="JACERJ010000002">
    <property type="protein sequence ID" value="MBA5203096.1"/>
    <property type="molecule type" value="Genomic_DNA"/>
</dbReference>
<reference evidence="1 2" key="1">
    <citation type="submission" date="2020-07" db="EMBL/GenBank/DDBJ databases">
        <title>Characterization of Pectobacterium aroidearum strains causing soft rot on Amorphophallus konjac.</title>
        <authorList>
            <person name="Xie H."/>
        </authorList>
    </citation>
    <scope>NUCLEOTIDE SEQUENCE [LARGE SCALE GENOMIC DNA]</scope>
    <source>
        <strain evidence="1 2">MY7</strain>
    </source>
</reference>